<evidence type="ECO:0000256" key="3">
    <source>
        <dbReference type="ARBA" id="ARBA00023163"/>
    </source>
</evidence>
<dbReference type="InterPro" id="IPR000792">
    <property type="entry name" value="Tscrpt_reg_LuxR_C"/>
</dbReference>
<dbReference type="PRINTS" id="PR00038">
    <property type="entry name" value="HTHLUXR"/>
</dbReference>
<evidence type="ECO:0000313" key="6">
    <source>
        <dbReference type="EMBL" id="RZU46689.1"/>
    </source>
</evidence>
<keyword evidence="2" id="KW-0238">DNA-binding</keyword>
<evidence type="ECO:0000256" key="1">
    <source>
        <dbReference type="ARBA" id="ARBA00023015"/>
    </source>
</evidence>
<feature type="region of interest" description="Disordered" evidence="4">
    <location>
        <begin position="321"/>
        <end position="359"/>
    </location>
</feature>
<dbReference type="AlphaFoldDB" id="A0A4Q7ZA68"/>
<dbReference type="EMBL" id="SHKY01000002">
    <property type="protein sequence ID" value="RZU46689.1"/>
    <property type="molecule type" value="Genomic_DNA"/>
</dbReference>
<gene>
    <name evidence="6" type="ORF">EV385_6766</name>
</gene>
<dbReference type="Gene3D" id="1.10.10.10">
    <property type="entry name" value="Winged helix-like DNA-binding domain superfamily/Winged helix DNA-binding domain"/>
    <property type="match status" value="1"/>
</dbReference>
<keyword evidence="3" id="KW-0804">Transcription</keyword>
<dbReference type="Pfam" id="PF00196">
    <property type="entry name" value="GerE"/>
    <property type="match status" value="1"/>
</dbReference>
<accession>A0A4Q7ZA68</accession>
<name>A0A4Q7ZA68_9ACTN</name>
<dbReference type="PROSITE" id="PS00622">
    <property type="entry name" value="HTH_LUXR_1"/>
    <property type="match status" value="1"/>
</dbReference>
<feature type="compositionally biased region" description="Basic and acidic residues" evidence="4">
    <location>
        <begin position="347"/>
        <end position="359"/>
    </location>
</feature>
<dbReference type="InterPro" id="IPR011006">
    <property type="entry name" value="CheY-like_superfamily"/>
</dbReference>
<dbReference type="PANTHER" id="PTHR44688:SF16">
    <property type="entry name" value="DNA-BINDING TRANSCRIPTIONAL ACTIVATOR DEVR_DOSR"/>
    <property type="match status" value="1"/>
</dbReference>
<keyword evidence="7" id="KW-1185">Reference proteome</keyword>
<dbReference type="GO" id="GO:0003677">
    <property type="term" value="F:DNA binding"/>
    <property type="evidence" value="ECO:0007669"/>
    <property type="project" value="UniProtKB-KW"/>
</dbReference>
<dbReference type="PANTHER" id="PTHR44688">
    <property type="entry name" value="DNA-BINDING TRANSCRIPTIONAL ACTIVATOR DEVR_DOSR"/>
    <property type="match status" value="1"/>
</dbReference>
<organism evidence="6 7">
    <name type="scientific">Krasilnikovia cinnamomea</name>
    <dbReference type="NCBI Taxonomy" id="349313"/>
    <lineage>
        <taxon>Bacteria</taxon>
        <taxon>Bacillati</taxon>
        <taxon>Actinomycetota</taxon>
        <taxon>Actinomycetes</taxon>
        <taxon>Micromonosporales</taxon>
        <taxon>Micromonosporaceae</taxon>
        <taxon>Krasilnikovia</taxon>
    </lineage>
</organism>
<evidence type="ECO:0000256" key="2">
    <source>
        <dbReference type="ARBA" id="ARBA00023125"/>
    </source>
</evidence>
<comment type="caution">
    <text evidence="6">The sequence shown here is derived from an EMBL/GenBank/DDBJ whole genome shotgun (WGS) entry which is preliminary data.</text>
</comment>
<dbReference type="InterPro" id="IPR036388">
    <property type="entry name" value="WH-like_DNA-bd_sf"/>
</dbReference>
<keyword evidence="1" id="KW-0805">Transcription regulation</keyword>
<dbReference type="SUPFAM" id="SSF52172">
    <property type="entry name" value="CheY-like"/>
    <property type="match status" value="1"/>
</dbReference>
<feature type="domain" description="HTH luxR-type" evidence="5">
    <location>
        <begin position="359"/>
        <end position="424"/>
    </location>
</feature>
<feature type="compositionally biased region" description="Basic and acidic residues" evidence="4">
    <location>
        <begin position="321"/>
        <end position="330"/>
    </location>
</feature>
<evidence type="ECO:0000259" key="5">
    <source>
        <dbReference type="PROSITE" id="PS50043"/>
    </source>
</evidence>
<dbReference type="Proteomes" id="UP000292564">
    <property type="component" value="Unassembled WGS sequence"/>
</dbReference>
<protein>
    <submittedName>
        <fullName evidence="6">Regulatory LuxR family protein</fullName>
    </submittedName>
</protein>
<dbReference type="InterPro" id="IPR016032">
    <property type="entry name" value="Sig_transdc_resp-reg_C-effctor"/>
</dbReference>
<dbReference type="GO" id="GO:0006355">
    <property type="term" value="P:regulation of DNA-templated transcription"/>
    <property type="evidence" value="ECO:0007669"/>
    <property type="project" value="InterPro"/>
</dbReference>
<dbReference type="PROSITE" id="PS50043">
    <property type="entry name" value="HTH_LUXR_2"/>
    <property type="match status" value="1"/>
</dbReference>
<feature type="region of interest" description="Disordered" evidence="4">
    <location>
        <begin position="156"/>
        <end position="180"/>
    </location>
</feature>
<evidence type="ECO:0000313" key="7">
    <source>
        <dbReference type="Proteomes" id="UP000292564"/>
    </source>
</evidence>
<reference evidence="6 7" key="1">
    <citation type="submission" date="2019-02" db="EMBL/GenBank/DDBJ databases">
        <title>Sequencing the genomes of 1000 actinobacteria strains.</title>
        <authorList>
            <person name="Klenk H.-P."/>
        </authorList>
    </citation>
    <scope>NUCLEOTIDE SEQUENCE [LARGE SCALE GENOMIC DNA]</scope>
    <source>
        <strain evidence="6 7">DSM 45162</strain>
    </source>
</reference>
<dbReference type="SUPFAM" id="SSF46894">
    <property type="entry name" value="C-terminal effector domain of the bipartite response regulators"/>
    <property type="match status" value="1"/>
</dbReference>
<dbReference type="SMART" id="SM00421">
    <property type="entry name" value="HTH_LUXR"/>
    <property type="match status" value="1"/>
</dbReference>
<evidence type="ECO:0000256" key="4">
    <source>
        <dbReference type="SAM" id="MobiDB-lite"/>
    </source>
</evidence>
<dbReference type="Gene3D" id="3.40.50.2300">
    <property type="match status" value="1"/>
</dbReference>
<proteinExistence type="predicted"/>
<sequence length="427" mass="46006">MRKILVCVRTPLAAQTVASTAARLGMTSVVHTAVNEAEAMIRLAEDPAEIVLADTAVTRPDSVGFTRRILAHSPQAQVVLFGAEDPRVAAAAVGAGARGVIRGVEHDLVSAVAKALMLLLLPARPQDLPAQSPSPPTSFIARTAVAAGVPHNISSAVGYERGSSSGNEAPTPTRLPSTQVLDVPSPETAARKIVDEADDLTLIWQLIEESSLGSTRRVAEQVDPGQAAQIAAAAADQPGRPKTDPVHFLLLAFVRAWYENQNPEDNSSAQMTKLADLLIAANRPELAMLLWRLAAAAGDSQAHTQIQYLLEHARRWQKAATEHGRRRDDPVAEEVPAWQGRQGQSAHLDRLQPNPRERPVSTRIGLTERELQVLRGMADGKSNAEIARELYVSEDTVKTHARRLFRKLGARDRAHAVAAGFRYGLVA</sequence>
<feature type="compositionally biased region" description="Polar residues" evidence="4">
    <location>
        <begin position="162"/>
        <end position="180"/>
    </location>
</feature>
<dbReference type="CDD" id="cd06170">
    <property type="entry name" value="LuxR_C_like"/>
    <property type="match status" value="1"/>
</dbReference>